<comment type="subcellular location">
    <subcellularLocation>
        <location evidence="1 7">Cell membrane</location>
        <topology evidence="1 7">Multi-pass membrane protein</topology>
    </subcellularLocation>
</comment>
<dbReference type="CDD" id="cd06261">
    <property type="entry name" value="TM_PBP2"/>
    <property type="match status" value="1"/>
</dbReference>
<keyword evidence="4 7" id="KW-0812">Transmembrane</keyword>
<dbReference type="AlphaFoldDB" id="A0A9D1WIA7"/>
<dbReference type="PROSITE" id="PS50928">
    <property type="entry name" value="ABC_TM1"/>
    <property type="match status" value="1"/>
</dbReference>
<accession>A0A9D1WIA7</accession>
<comment type="caution">
    <text evidence="9">The sequence shown here is derived from an EMBL/GenBank/DDBJ whole genome shotgun (WGS) entry which is preliminary data.</text>
</comment>
<evidence type="ECO:0000313" key="10">
    <source>
        <dbReference type="Proteomes" id="UP000886817"/>
    </source>
</evidence>
<dbReference type="PANTHER" id="PTHR43744:SF8">
    <property type="entry name" value="SN-GLYCEROL-3-PHOSPHATE TRANSPORT SYSTEM PERMEASE PROTEIN UGPE"/>
    <property type="match status" value="1"/>
</dbReference>
<dbReference type="Gene3D" id="1.10.3720.10">
    <property type="entry name" value="MetI-like"/>
    <property type="match status" value="1"/>
</dbReference>
<evidence type="ECO:0000256" key="6">
    <source>
        <dbReference type="ARBA" id="ARBA00023136"/>
    </source>
</evidence>
<evidence type="ECO:0000256" key="1">
    <source>
        <dbReference type="ARBA" id="ARBA00004651"/>
    </source>
</evidence>
<gene>
    <name evidence="9" type="ORF">IAA45_08565</name>
</gene>
<name>A0A9D1WIA7_9FIRM</name>
<feature type="transmembrane region" description="Helical" evidence="7">
    <location>
        <begin position="94"/>
        <end position="113"/>
    </location>
</feature>
<dbReference type="InterPro" id="IPR035906">
    <property type="entry name" value="MetI-like_sf"/>
</dbReference>
<reference evidence="9" key="1">
    <citation type="journal article" date="2021" name="PeerJ">
        <title>Extensive microbial diversity within the chicken gut microbiome revealed by metagenomics and culture.</title>
        <authorList>
            <person name="Gilroy R."/>
            <person name="Ravi A."/>
            <person name="Getino M."/>
            <person name="Pursley I."/>
            <person name="Horton D.L."/>
            <person name="Alikhan N.F."/>
            <person name="Baker D."/>
            <person name="Gharbi K."/>
            <person name="Hall N."/>
            <person name="Watson M."/>
            <person name="Adriaenssens E.M."/>
            <person name="Foster-Nyarko E."/>
            <person name="Jarju S."/>
            <person name="Secka A."/>
            <person name="Antonio M."/>
            <person name="Oren A."/>
            <person name="Chaudhuri R.R."/>
            <person name="La Ragione R."/>
            <person name="Hildebrand F."/>
            <person name="Pallen M.J."/>
        </authorList>
    </citation>
    <scope>NUCLEOTIDE SEQUENCE</scope>
    <source>
        <strain evidence="9">ChiSjej1B19-8411</strain>
    </source>
</reference>
<evidence type="ECO:0000256" key="2">
    <source>
        <dbReference type="ARBA" id="ARBA00022448"/>
    </source>
</evidence>
<keyword evidence="2 7" id="KW-0813">Transport</keyword>
<evidence type="ECO:0000259" key="8">
    <source>
        <dbReference type="PROSITE" id="PS50928"/>
    </source>
</evidence>
<organism evidence="9 10">
    <name type="scientific">Candidatus Blautia gallistercoris</name>
    <dbReference type="NCBI Taxonomy" id="2838490"/>
    <lineage>
        <taxon>Bacteria</taxon>
        <taxon>Bacillati</taxon>
        <taxon>Bacillota</taxon>
        <taxon>Clostridia</taxon>
        <taxon>Lachnospirales</taxon>
        <taxon>Lachnospiraceae</taxon>
        <taxon>Blautia</taxon>
    </lineage>
</organism>
<evidence type="ECO:0000256" key="7">
    <source>
        <dbReference type="RuleBase" id="RU363032"/>
    </source>
</evidence>
<keyword evidence="3" id="KW-1003">Cell membrane</keyword>
<dbReference type="GO" id="GO:0005886">
    <property type="term" value="C:plasma membrane"/>
    <property type="evidence" value="ECO:0007669"/>
    <property type="project" value="UniProtKB-SubCell"/>
</dbReference>
<evidence type="ECO:0000313" key="9">
    <source>
        <dbReference type="EMBL" id="HIX59751.1"/>
    </source>
</evidence>
<keyword evidence="6 7" id="KW-0472">Membrane</keyword>
<protein>
    <submittedName>
        <fullName evidence="9">Carbohydrate ABC transporter permease</fullName>
    </submittedName>
</protein>
<feature type="transmembrane region" description="Helical" evidence="7">
    <location>
        <begin position="198"/>
        <end position="220"/>
    </location>
</feature>
<evidence type="ECO:0000256" key="4">
    <source>
        <dbReference type="ARBA" id="ARBA00022692"/>
    </source>
</evidence>
<dbReference type="Proteomes" id="UP000886817">
    <property type="component" value="Unassembled WGS sequence"/>
</dbReference>
<evidence type="ECO:0000256" key="5">
    <source>
        <dbReference type="ARBA" id="ARBA00022989"/>
    </source>
</evidence>
<evidence type="ECO:0000256" key="3">
    <source>
        <dbReference type="ARBA" id="ARBA00022475"/>
    </source>
</evidence>
<dbReference type="Pfam" id="PF00528">
    <property type="entry name" value="BPD_transp_1"/>
    <property type="match status" value="1"/>
</dbReference>
<comment type="similarity">
    <text evidence="7">Belongs to the binding-protein-dependent transport system permease family.</text>
</comment>
<reference evidence="9" key="2">
    <citation type="submission" date="2021-04" db="EMBL/GenBank/DDBJ databases">
        <authorList>
            <person name="Gilroy R."/>
        </authorList>
    </citation>
    <scope>NUCLEOTIDE SEQUENCE</scope>
    <source>
        <strain evidence="9">ChiSjej1B19-8411</strain>
    </source>
</reference>
<dbReference type="PANTHER" id="PTHR43744">
    <property type="entry name" value="ABC TRANSPORTER PERMEASE PROTEIN MG189-RELATED-RELATED"/>
    <property type="match status" value="1"/>
</dbReference>
<dbReference type="GO" id="GO:0055085">
    <property type="term" value="P:transmembrane transport"/>
    <property type="evidence" value="ECO:0007669"/>
    <property type="project" value="InterPro"/>
</dbReference>
<keyword evidence="5 7" id="KW-1133">Transmembrane helix</keyword>
<sequence>MRSKGRTEKWLSRCMLGILFLLAAVVLSPLVFLAAGSFMGQQELNEWLAPVLEESSTLYVKWKMLPRYPTLWSYVKLLLDSPSFFVMFWNSVKLTFGVLAGHLLVAVPAAWAFARYRFPGKKALFTLYIALMMMPFQVLMLSNYLVLDQLHLLDRLSGIILPGIFSTFPVFLMYRFFESVPETLLDAARLDGAGEVKIFVRLGLPLGSPGIISAMVLGFLEYWNLIEQPMAFLKEKSLWPVSLFLPNITLEEAGLAFATSVVALLPALLVFLAGQDYLEQGIMASATKE</sequence>
<proteinExistence type="inferred from homology"/>
<feature type="domain" description="ABC transmembrane type-1" evidence="8">
    <location>
        <begin position="88"/>
        <end position="274"/>
    </location>
</feature>
<dbReference type="InterPro" id="IPR000515">
    <property type="entry name" value="MetI-like"/>
</dbReference>
<feature type="transmembrane region" description="Helical" evidence="7">
    <location>
        <begin position="159"/>
        <end position="177"/>
    </location>
</feature>
<dbReference type="SUPFAM" id="SSF161098">
    <property type="entry name" value="MetI-like"/>
    <property type="match status" value="1"/>
</dbReference>
<dbReference type="EMBL" id="DXEX01000186">
    <property type="protein sequence ID" value="HIX59751.1"/>
    <property type="molecule type" value="Genomic_DNA"/>
</dbReference>
<feature type="transmembrane region" description="Helical" evidence="7">
    <location>
        <begin position="125"/>
        <end position="147"/>
    </location>
</feature>
<feature type="transmembrane region" description="Helical" evidence="7">
    <location>
        <begin position="253"/>
        <end position="273"/>
    </location>
</feature>